<dbReference type="EMBL" id="JH126400">
    <property type="protein sequence ID" value="EGX95155.1"/>
    <property type="molecule type" value="Genomic_DNA"/>
</dbReference>
<dbReference type="HOGENOM" id="CLU_2922543_0_0_1"/>
<organism evidence="2 3">
    <name type="scientific">Cordyceps militaris (strain CM01)</name>
    <name type="common">Caterpillar fungus</name>
    <dbReference type="NCBI Taxonomy" id="983644"/>
    <lineage>
        <taxon>Eukaryota</taxon>
        <taxon>Fungi</taxon>
        <taxon>Dikarya</taxon>
        <taxon>Ascomycota</taxon>
        <taxon>Pezizomycotina</taxon>
        <taxon>Sordariomycetes</taxon>
        <taxon>Hypocreomycetidae</taxon>
        <taxon>Hypocreales</taxon>
        <taxon>Cordycipitaceae</taxon>
        <taxon>Cordyceps</taxon>
    </lineage>
</organism>
<protein>
    <submittedName>
        <fullName evidence="2">Uncharacterized protein</fullName>
    </submittedName>
</protein>
<dbReference type="InParanoid" id="G3JAP0"/>
<dbReference type="VEuPathDB" id="FungiDB:CCM_03427"/>
<evidence type="ECO:0000256" key="1">
    <source>
        <dbReference type="SAM" id="MobiDB-lite"/>
    </source>
</evidence>
<evidence type="ECO:0000313" key="3">
    <source>
        <dbReference type="Proteomes" id="UP000001610"/>
    </source>
</evidence>
<dbReference type="AlphaFoldDB" id="G3JAP0"/>
<dbReference type="GeneID" id="18165453"/>
<sequence length="61" mass="6919">MHVFHSMPGNVRTAGDPDENPGKYKDRRGVEDRAQDLSRSTKRARACARRCAQATPDDQYK</sequence>
<dbReference type="KEGG" id="cmt:CCM_03427"/>
<proteinExistence type="predicted"/>
<dbReference type="RefSeq" id="XP_006668641.1">
    <property type="nucleotide sequence ID" value="XM_006668578.1"/>
</dbReference>
<accession>G3JAP0</accession>
<reference evidence="2 3" key="1">
    <citation type="journal article" date="2011" name="Genome Biol.">
        <title>Genome sequence of the insect pathogenic fungus Cordyceps militaris, a valued traditional Chinese medicine.</title>
        <authorList>
            <person name="Zheng P."/>
            <person name="Xia Y."/>
            <person name="Xiao G."/>
            <person name="Xiong C."/>
            <person name="Hu X."/>
            <person name="Zhang S."/>
            <person name="Zheng H."/>
            <person name="Huang Y."/>
            <person name="Zhou Y."/>
            <person name="Wang S."/>
            <person name="Zhao G.P."/>
            <person name="Liu X."/>
            <person name="St Leger R.J."/>
            <person name="Wang C."/>
        </authorList>
    </citation>
    <scope>NUCLEOTIDE SEQUENCE [LARGE SCALE GENOMIC DNA]</scope>
    <source>
        <strain evidence="2 3">CM01</strain>
    </source>
</reference>
<evidence type="ECO:0000313" key="2">
    <source>
        <dbReference type="EMBL" id="EGX95155.1"/>
    </source>
</evidence>
<feature type="region of interest" description="Disordered" evidence="1">
    <location>
        <begin position="1"/>
        <end position="61"/>
    </location>
</feature>
<name>G3JAP0_CORMM</name>
<feature type="compositionally biased region" description="Basic and acidic residues" evidence="1">
    <location>
        <begin position="20"/>
        <end position="36"/>
    </location>
</feature>
<dbReference type="Proteomes" id="UP000001610">
    <property type="component" value="Unassembled WGS sequence"/>
</dbReference>
<keyword evidence="3" id="KW-1185">Reference proteome</keyword>
<gene>
    <name evidence="2" type="ORF">CCM_03427</name>
</gene>